<reference evidence="1" key="2">
    <citation type="submission" date="2023-05" db="EMBL/GenBank/DDBJ databases">
        <authorList>
            <person name="Schelkunov M.I."/>
        </authorList>
    </citation>
    <scope>NUCLEOTIDE SEQUENCE</scope>
    <source>
        <strain evidence="1">Hsosn_3</strain>
        <tissue evidence="1">Leaf</tissue>
    </source>
</reference>
<name>A0AAD8M2G6_9APIA</name>
<gene>
    <name evidence="1" type="ORF">POM88_050530</name>
</gene>
<dbReference type="Proteomes" id="UP001237642">
    <property type="component" value="Unassembled WGS sequence"/>
</dbReference>
<accession>A0AAD8M2G6</accession>
<protein>
    <submittedName>
        <fullName evidence="1">Uncharacterized protein</fullName>
    </submittedName>
</protein>
<organism evidence="1 2">
    <name type="scientific">Heracleum sosnowskyi</name>
    <dbReference type="NCBI Taxonomy" id="360622"/>
    <lineage>
        <taxon>Eukaryota</taxon>
        <taxon>Viridiplantae</taxon>
        <taxon>Streptophyta</taxon>
        <taxon>Embryophyta</taxon>
        <taxon>Tracheophyta</taxon>
        <taxon>Spermatophyta</taxon>
        <taxon>Magnoliopsida</taxon>
        <taxon>eudicotyledons</taxon>
        <taxon>Gunneridae</taxon>
        <taxon>Pentapetalae</taxon>
        <taxon>asterids</taxon>
        <taxon>campanulids</taxon>
        <taxon>Apiales</taxon>
        <taxon>Apiaceae</taxon>
        <taxon>Apioideae</taxon>
        <taxon>apioid superclade</taxon>
        <taxon>Tordylieae</taxon>
        <taxon>Tordyliinae</taxon>
        <taxon>Heracleum</taxon>
    </lineage>
</organism>
<proteinExistence type="predicted"/>
<keyword evidence="2" id="KW-1185">Reference proteome</keyword>
<evidence type="ECO:0000313" key="1">
    <source>
        <dbReference type="EMBL" id="KAK1357274.1"/>
    </source>
</evidence>
<evidence type="ECO:0000313" key="2">
    <source>
        <dbReference type="Proteomes" id="UP001237642"/>
    </source>
</evidence>
<comment type="caution">
    <text evidence="1">The sequence shown here is derived from an EMBL/GenBank/DDBJ whole genome shotgun (WGS) entry which is preliminary data.</text>
</comment>
<dbReference type="AlphaFoldDB" id="A0AAD8M2G6"/>
<sequence length="109" mass="11993">MVYGICCSNYDGAEMSFGAEGGKALISMELRRALEQEEMPATVDQAAPLIHAAVDRRHDEVYQHIKSSLCFLFSISKGLRRALERKEGMPASVDQAAPVIHATADHHHT</sequence>
<dbReference type="EMBL" id="JAUIZM010000011">
    <property type="protein sequence ID" value="KAK1357274.1"/>
    <property type="molecule type" value="Genomic_DNA"/>
</dbReference>
<reference evidence="1" key="1">
    <citation type="submission" date="2023-02" db="EMBL/GenBank/DDBJ databases">
        <title>Genome of toxic invasive species Heracleum sosnowskyi carries increased number of genes despite the absence of recent whole-genome duplications.</title>
        <authorList>
            <person name="Schelkunov M."/>
            <person name="Shtratnikova V."/>
            <person name="Makarenko M."/>
            <person name="Klepikova A."/>
            <person name="Omelchenko D."/>
            <person name="Novikova G."/>
            <person name="Obukhova E."/>
            <person name="Bogdanov V."/>
            <person name="Penin A."/>
            <person name="Logacheva M."/>
        </authorList>
    </citation>
    <scope>NUCLEOTIDE SEQUENCE</scope>
    <source>
        <strain evidence="1">Hsosn_3</strain>
        <tissue evidence="1">Leaf</tissue>
    </source>
</reference>